<dbReference type="OrthoDB" id="4964762at2"/>
<evidence type="ECO:0000256" key="1">
    <source>
        <dbReference type="SAM" id="Phobius"/>
    </source>
</evidence>
<organism evidence="2 3">
    <name type="scientific">Enteractinococcus helveticum</name>
    <dbReference type="NCBI Taxonomy" id="1837282"/>
    <lineage>
        <taxon>Bacteria</taxon>
        <taxon>Bacillati</taxon>
        <taxon>Actinomycetota</taxon>
        <taxon>Actinomycetes</taxon>
        <taxon>Micrococcales</taxon>
        <taxon>Micrococcaceae</taxon>
    </lineage>
</organism>
<dbReference type="EMBL" id="LXEY01000017">
    <property type="protein sequence ID" value="OAV61171.1"/>
    <property type="molecule type" value="Genomic_DNA"/>
</dbReference>
<sequence length="216" mass="22937">MSDDAVLHRRSSGLARFLRGWIIAVLAVLLAAGGHQIAHSMMHGATETIPLPLLAFAAALTAPIAVALSGQRISTWSTAATTIFGQIVFHVLYSLPYTGVSQLPNGHDHHGHMAHLVAPETPAVQHAAHTTAAVDLVMIAAHLLAAALTVVVITHGEHTLTRLAHWLTLAPVRIVLATRPVILARPTSVAAEVRVWIPHPMNVTQTRTTRGPPVLA</sequence>
<dbReference type="AlphaFoldDB" id="A0A1B7LZV7"/>
<evidence type="ECO:0000313" key="3">
    <source>
        <dbReference type="Proteomes" id="UP000078292"/>
    </source>
</evidence>
<evidence type="ECO:0000313" key="2">
    <source>
        <dbReference type="EMBL" id="OAV61171.1"/>
    </source>
</evidence>
<keyword evidence="3" id="KW-1185">Reference proteome</keyword>
<reference evidence="2 3" key="1">
    <citation type="submission" date="2016-04" db="EMBL/GenBank/DDBJ databases">
        <title>First whole genome shotgun sequence of the bacterium Enteractinococcus sp. strain UASWS1574.</title>
        <authorList>
            <person name="Crovadore J."/>
            <person name="Chablais R."/>
            <person name="Lefort F."/>
        </authorList>
    </citation>
    <scope>NUCLEOTIDE SEQUENCE [LARGE SCALE GENOMIC DNA]</scope>
    <source>
        <strain evidence="2 3">UASWS1574</strain>
    </source>
</reference>
<name>A0A1B7LZV7_9MICC</name>
<feature type="transmembrane region" description="Helical" evidence="1">
    <location>
        <begin position="49"/>
        <end position="68"/>
    </location>
</feature>
<dbReference type="Proteomes" id="UP000078292">
    <property type="component" value="Unassembled WGS sequence"/>
</dbReference>
<feature type="transmembrane region" description="Helical" evidence="1">
    <location>
        <begin position="132"/>
        <end position="153"/>
    </location>
</feature>
<feature type="transmembrane region" description="Helical" evidence="1">
    <location>
        <begin position="75"/>
        <end position="95"/>
    </location>
</feature>
<accession>A0A1B7LZV7</accession>
<proteinExistence type="predicted"/>
<dbReference type="STRING" id="1837282.A6F49_09355"/>
<gene>
    <name evidence="2" type="ORF">A6F49_09355</name>
</gene>
<protein>
    <submittedName>
        <fullName evidence="2">Uncharacterized protein</fullName>
    </submittedName>
</protein>
<comment type="caution">
    <text evidence="2">The sequence shown here is derived from an EMBL/GenBank/DDBJ whole genome shotgun (WGS) entry which is preliminary data.</text>
</comment>
<keyword evidence="1" id="KW-0812">Transmembrane</keyword>
<keyword evidence="1" id="KW-1133">Transmembrane helix</keyword>
<keyword evidence="1" id="KW-0472">Membrane</keyword>
<dbReference type="RefSeq" id="WP_043057777.1">
    <property type="nucleotide sequence ID" value="NZ_LXEY01000017.1"/>
</dbReference>
<feature type="transmembrane region" description="Helical" evidence="1">
    <location>
        <begin position="17"/>
        <end position="37"/>
    </location>
</feature>